<dbReference type="Gene3D" id="3.40.50.970">
    <property type="match status" value="1"/>
</dbReference>
<dbReference type="InterPro" id="IPR009014">
    <property type="entry name" value="Transketo_C/PFOR_II"/>
</dbReference>
<feature type="domain" description="Transketolase-like pyrimidine-binding" evidence="4">
    <location>
        <begin position="4"/>
        <end position="179"/>
    </location>
</feature>
<protein>
    <submittedName>
        <fullName evidence="5">Alpha-ketoacid dehydrogenase subunit beta</fullName>
    </submittedName>
</protein>
<name>A0A8J7MBL7_9BACT</name>
<dbReference type="RefSeq" id="WP_200310493.1">
    <property type="nucleotide sequence ID" value="NZ_JAENIM010000022.1"/>
</dbReference>
<dbReference type="SUPFAM" id="SSF52922">
    <property type="entry name" value="TK C-terminal domain-like"/>
    <property type="match status" value="1"/>
</dbReference>
<dbReference type="Pfam" id="PF02779">
    <property type="entry name" value="Transket_pyr"/>
    <property type="match status" value="1"/>
</dbReference>
<dbReference type="CDD" id="cd07036">
    <property type="entry name" value="TPP_PYR_E1-PDHc-beta_like"/>
    <property type="match status" value="1"/>
</dbReference>
<evidence type="ECO:0000256" key="3">
    <source>
        <dbReference type="ARBA" id="ARBA00023052"/>
    </source>
</evidence>
<comment type="caution">
    <text evidence="5">The sequence shown here is derived from an EMBL/GenBank/DDBJ whole genome shotgun (WGS) entry which is preliminary data.</text>
</comment>
<dbReference type="PANTHER" id="PTHR43257">
    <property type="entry name" value="PYRUVATE DEHYDROGENASE E1 COMPONENT BETA SUBUNIT"/>
    <property type="match status" value="1"/>
</dbReference>
<dbReference type="FunFam" id="3.40.50.970:FF:000001">
    <property type="entry name" value="Pyruvate dehydrogenase E1 beta subunit"/>
    <property type="match status" value="1"/>
</dbReference>
<dbReference type="NCBIfam" id="NF006667">
    <property type="entry name" value="PRK09212.1"/>
    <property type="match status" value="1"/>
</dbReference>
<dbReference type="Gene3D" id="3.40.50.920">
    <property type="match status" value="1"/>
</dbReference>
<keyword evidence="2" id="KW-0560">Oxidoreductase</keyword>
<dbReference type="AlphaFoldDB" id="A0A8J7MBL7"/>
<gene>
    <name evidence="5" type="ORF">JIN82_04710</name>
</gene>
<dbReference type="SUPFAM" id="SSF52518">
    <property type="entry name" value="Thiamin diphosphate-binding fold (THDP-binding)"/>
    <property type="match status" value="1"/>
</dbReference>
<evidence type="ECO:0000313" key="5">
    <source>
        <dbReference type="EMBL" id="MBK1790457.1"/>
    </source>
</evidence>
<dbReference type="FunFam" id="3.40.50.920:FF:000001">
    <property type="entry name" value="Pyruvate dehydrogenase E1 beta subunit"/>
    <property type="match status" value="1"/>
</dbReference>
<keyword evidence="6" id="KW-1185">Reference proteome</keyword>
<accession>A0A8J7MBL7</accession>
<dbReference type="InterPro" id="IPR029061">
    <property type="entry name" value="THDP-binding"/>
</dbReference>
<dbReference type="InterPro" id="IPR005475">
    <property type="entry name" value="Transketolase-like_Pyr-bd"/>
</dbReference>
<evidence type="ECO:0000256" key="2">
    <source>
        <dbReference type="ARBA" id="ARBA00023002"/>
    </source>
</evidence>
<sequence length="328" mass="35947">MRTMLFRHAIREAMDEELEHDENVVIFGEEVAQYNGAYKVTEGLWNKWGDKRIFDTPISEAGFIGMGVGASMLGVRPVMELMFWSFHSVAFDQLVNNAANMRYMSGGLANCPIVLRGPANGGTGVGATHSHCPENIFASMPGLKVVTPSTPADAKGLLKAAIRDNDPVYFMENTLLYGIEGEVPPAEDGDFVIPLGVADIKREGTDLTLIAHGRCVHFALEAAEKLQAEKGINAEVLDLRSIRPLDQDAILKSIKKTNRCVIVDESKPFCGVSSQIITIIQEHAFDYLDAPIKRVCTLDAPATYSKYVEHDQLPNVARILDTVATIID</sequence>
<reference evidence="5" key="1">
    <citation type="submission" date="2021-01" db="EMBL/GenBank/DDBJ databases">
        <title>Modified the classification status of verrucomicrobia.</title>
        <authorList>
            <person name="Feng X."/>
        </authorList>
    </citation>
    <scope>NUCLEOTIDE SEQUENCE</scope>
    <source>
        <strain evidence="5">_KCTC 22039</strain>
    </source>
</reference>
<comment type="cofactor">
    <cofactor evidence="1">
        <name>thiamine diphosphate</name>
        <dbReference type="ChEBI" id="CHEBI:58937"/>
    </cofactor>
</comment>
<dbReference type="GO" id="GO:0016491">
    <property type="term" value="F:oxidoreductase activity"/>
    <property type="evidence" value="ECO:0007669"/>
    <property type="project" value="UniProtKB-KW"/>
</dbReference>
<evidence type="ECO:0000256" key="1">
    <source>
        <dbReference type="ARBA" id="ARBA00001964"/>
    </source>
</evidence>
<dbReference type="Proteomes" id="UP000624703">
    <property type="component" value="Unassembled WGS sequence"/>
</dbReference>
<dbReference type="PANTHER" id="PTHR43257:SF2">
    <property type="entry name" value="PYRUVATE DEHYDROGENASE E1 COMPONENT SUBUNIT BETA"/>
    <property type="match status" value="1"/>
</dbReference>
<proteinExistence type="predicted"/>
<dbReference type="SMART" id="SM00861">
    <property type="entry name" value="Transket_pyr"/>
    <property type="match status" value="1"/>
</dbReference>
<keyword evidence="3" id="KW-0786">Thiamine pyrophosphate</keyword>
<evidence type="ECO:0000259" key="4">
    <source>
        <dbReference type="SMART" id="SM00861"/>
    </source>
</evidence>
<dbReference type="InterPro" id="IPR033248">
    <property type="entry name" value="Transketolase_C"/>
</dbReference>
<dbReference type="EMBL" id="JAENIM010000022">
    <property type="protein sequence ID" value="MBK1790457.1"/>
    <property type="molecule type" value="Genomic_DNA"/>
</dbReference>
<dbReference type="Pfam" id="PF02780">
    <property type="entry name" value="Transketolase_C"/>
    <property type="match status" value="1"/>
</dbReference>
<evidence type="ECO:0000313" key="6">
    <source>
        <dbReference type="Proteomes" id="UP000624703"/>
    </source>
</evidence>
<organism evidence="5 6">
    <name type="scientific">Persicirhabdus sediminis</name>
    <dbReference type="NCBI Taxonomy" id="454144"/>
    <lineage>
        <taxon>Bacteria</taxon>
        <taxon>Pseudomonadati</taxon>
        <taxon>Verrucomicrobiota</taxon>
        <taxon>Verrucomicrobiia</taxon>
        <taxon>Verrucomicrobiales</taxon>
        <taxon>Verrucomicrobiaceae</taxon>
        <taxon>Persicirhabdus</taxon>
    </lineage>
</organism>